<feature type="signal peptide" evidence="3">
    <location>
        <begin position="1"/>
        <end position="28"/>
    </location>
</feature>
<dbReference type="AlphaFoldDB" id="A0A8H5LI71"/>
<keyword evidence="2" id="KW-0812">Transmembrane</keyword>
<keyword evidence="2" id="KW-0472">Membrane</keyword>
<dbReference type="Proteomes" id="UP000559027">
    <property type="component" value="Unassembled WGS sequence"/>
</dbReference>
<evidence type="ECO:0000256" key="2">
    <source>
        <dbReference type="SAM" id="Phobius"/>
    </source>
</evidence>
<evidence type="ECO:0000313" key="4">
    <source>
        <dbReference type="EMBL" id="KAF5358147.1"/>
    </source>
</evidence>
<protein>
    <submittedName>
        <fullName evidence="4">Uncharacterized protein</fullName>
    </submittedName>
</protein>
<evidence type="ECO:0000256" key="1">
    <source>
        <dbReference type="SAM" id="MobiDB-lite"/>
    </source>
</evidence>
<keyword evidence="3" id="KW-0732">Signal</keyword>
<proteinExistence type="predicted"/>
<feature type="region of interest" description="Disordered" evidence="1">
    <location>
        <begin position="331"/>
        <end position="350"/>
    </location>
</feature>
<keyword evidence="2" id="KW-1133">Transmembrane helix</keyword>
<accession>A0A8H5LI71</accession>
<comment type="caution">
    <text evidence="4">The sequence shown here is derived from an EMBL/GenBank/DDBJ whole genome shotgun (WGS) entry which is preliminary data.</text>
</comment>
<organism evidence="4 5">
    <name type="scientific">Leucocoprinus leucothites</name>
    <dbReference type="NCBI Taxonomy" id="201217"/>
    <lineage>
        <taxon>Eukaryota</taxon>
        <taxon>Fungi</taxon>
        <taxon>Dikarya</taxon>
        <taxon>Basidiomycota</taxon>
        <taxon>Agaricomycotina</taxon>
        <taxon>Agaricomycetes</taxon>
        <taxon>Agaricomycetidae</taxon>
        <taxon>Agaricales</taxon>
        <taxon>Agaricineae</taxon>
        <taxon>Agaricaceae</taxon>
        <taxon>Leucocoprinus</taxon>
    </lineage>
</organism>
<dbReference type="EMBL" id="JAACJO010000005">
    <property type="protein sequence ID" value="KAF5358147.1"/>
    <property type="molecule type" value="Genomic_DNA"/>
</dbReference>
<keyword evidence="5" id="KW-1185">Reference proteome</keyword>
<evidence type="ECO:0000313" key="5">
    <source>
        <dbReference type="Proteomes" id="UP000559027"/>
    </source>
</evidence>
<sequence length="421" mass="46047">MTWSHWMGRVEVLYLFLLGFCLPSSVLGASRNITIDDQFGDALTGQIPVYRPKIAWATQKCSTCKIRPNTSEIFNSTYTAATFMPDQGVKFNAIDFSFTGTAIYIFFTLFNFEGEGITVNTECNFTLNREHVGYFKHIGDNSLPYQTKFQALVFNKTDLEPREHNMLISVSGVPYHVYLNFDYAIYTQLDDGGQENSVPIGTLTGISHGLPSTVSSGAPIGISSSGIPIGISSSSTPESSSSASRAPVGAIIGGTLGGSAVLLGFVALLWFYMRSRKQIISKNNTHDLEPSKDTNSTDKDIFVYPKPPSPRPIKPRLFPMTPARSIHGGSTVISDLESPPQLSPTSSKSFPTLLPLEKGAGYTGHTMMVPTYRVTNASSNEGNSDDFRAPPRSRLLEEVRRLRQELSSLRQGVASRKMPAS</sequence>
<feature type="compositionally biased region" description="Basic and acidic residues" evidence="1">
    <location>
        <begin position="285"/>
        <end position="301"/>
    </location>
</feature>
<feature type="region of interest" description="Disordered" evidence="1">
    <location>
        <begin position="285"/>
        <end position="314"/>
    </location>
</feature>
<dbReference type="OrthoDB" id="2758521at2759"/>
<gene>
    <name evidence="4" type="ORF">D9756_001313</name>
</gene>
<reference evidence="4 5" key="1">
    <citation type="journal article" date="2020" name="ISME J.">
        <title>Uncovering the hidden diversity of litter-decomposition mechanisms in mushroom-forming fungi.</title>
        <authorList>
            <person name="Floudas D."/>
            <person name="Bentzer J."/>
            <person name="Ahren D."/>
            <person name="Johansson T."/>
            <person name="Persson P."/>
            <person name="Tunlid A."/>
        </authorList>
    </citation>
    <scope>NUCLEOTIDE SEQUENCE [LARGE SCALE GENOMIC DNA]</scope>
    <source>
        <strain evidence="4 5">CBS 146.42</strain>
    </source>
</reference>
<evidence type="ECO:0000256" key="3">
    <source>
        <dbReference type="SAM" id="SignalP"/>
    </source>
</evidence>
<name>A0A8H5LI71_9AGAR</name>
<feature type="chain" id="PRO_5034109428" evidence="3">
    <location>
        <begin position="29"/>
        <end position="421"/>
    </location>
</feature>
<feature type="transmembrane region" description="Helical" evidence="2">
    <location>
        <begin position="248"/>
        <end position="272"/>
    </location>
</feature>